<keyword evidence="8" id="KW-1185">Reference proteome</keyword>
<evidence type="ECO:0000256" key="1">
    <source>
        <dbReference type="ARBA" id="ARBA00004141"/>
    </source>
</evidence>
<dbReference type="Proteomes" id="UP001303946">
    <property type="component" value="Chromosome"/>
</dbReference>
<protein>
    <submittedName>
        <fullName evidence="7">DMT family transporter</fullName>
    </submittedName>
</protein>
<feature type="transmembrane region" description="Helical" evidence="5">
    <location>
        <begin position="91"/>
        <end position="113"/>
    </location>
</feature>
<feature type="transmembrane region" description="Helical" evidence="5">
    <location>
        <begin position="245"/>
        <end position="264"/>
    </location>
</feature>
<feature type="domain" description="EamA" evidence="6">
    <location>
        <begin position="155"/>
        <end position="287"/>
    </location>
</feature>
<feature type="transmembrane region" description="Helical" evidence="5">
    <location>
        <begin position="33"/>
        <end position="52"/>
    </location>
</feature>
<reference evidence="7 8" key="1">
    <citation type="submission" date="2023-10" db="EMBL/GenBank/DDBJ databases">
        <title>Bacteria for the degradation of biodegradable plastic PBAT(Polybutylene adipate terephthalate).</title>
        <authorList>
            <person name="Weon H.-Y."/>
            <person name="Yeon J."/>
        </authorList>
    </citation>
    <scope>NUCLEOTIDE SEQUENCE [LARGE SCALE GENOMIC DNA]</scope>
    <source>
        <strain evidence="7 8">SBD 7-3</strain>
    </source>
</reference>
<evidence type="ECO:0000313" key="7">
    <source>
        <dbReference type="EMBL" id="WOB10254.1"/>
    </source>
</evidence>
<feature type="transmembrane region" description="Helical" evidence="5">
    <location>
        <begin position="7"/>
        <end position="27"/>
    </location>
</feature>
<feature type="domain" description="EamA" evidence="6">
    <location>
        <begin position="10"/>
        <end position="136"/>
    </location>
</feature>
<feature type="transmembrane region" description="Helical" evidence="5">
    <location>
        <begin position="64"/>
        <end position="85"/>
    </location>
</feature>
<gene>
    <name evidence="7" type="ORF">RXV79_09370</name>
</gene>
<dbReference type="RefSeq" id="WP_316703161.1">
    <property type="nucleotide sequence ID" value="NZ_CP136336.1"/>
</dbReference>
<name>A0ABZ0CZ66_9BURK</name>
<sequence length="302" mass="31576">MKRTDLLELVSLAALWGASFLFMRLGAAEFGPAALAFVRVAAASALLLPLLAYRAQMPALRQHWRAILVVGLTNSALPFLCFNYAALSINAGLSAVFNATTPLFGAVFAWLWLKDRLDPARIAGLLIGFGGVLWLVWDRAGLKPGASGSAGIALAVLACLAATVLYGFSASFTKRYLTGVPPMAVAAGSQAGAALFLAVPALVWWPAQMPGAEAWGYALVLAVACTALAYLLFFRLIANVGPANAISVTFLIPVFAVVWGGIFLGEKVDLAMALGCAVILLGTSLVTGVLKLPRALGERRAS</sequence>
<keyword evidence="2 5" id="KW-0812">Transmembrane</keyword>
<accession>A0ABZ0CZ66</accession>
<feature type="transmembrane region" description="Helical" evidence="5">
    <location>
        <begin position="214"/>
        <end position="233"/>
    </location>
</feature>
<feature type="transmembrane region" description="Helical" evidence="5">
    <location>
        <begin position="149"/>
        <end position="168"/>
    </location>
</feature>
<dbReference type="PANTHER" id="PTHR32322:SF9">
    <property type="entry name" value="AMINO-ACID METABOLITE EFFLUX PUMP-RELATED"/>
    <property type="match status" value="1"/>
</dbReference>
<keyword evidence="4 5" id="KW-0472">Membrane</keyword>
<feature type="transmembrane region" description="Helical" evidence="5">
    <location>
        <begin position="180"/>
        <end position="202"/>
    </location>
</feature>
<dbReference type="InterPro" id="IPR050638">
    <property type="entry name" value="AA-Vitamin_Transporters"/>
</dbReference>
<comment type="subcellular location">
    <subcellularLocation>
        <location evidence="1">Membrane</location>
        <topology evidence="1">Multi-pass membrane protein</topology>
    </subcellularLocation>
</comment>
<dbReference type="SUPFAM" id="SSF103481">
    <property type="entry name" value="Multidrug resistance efflux transporter EmrE"/>
    <property type="match status" value="2"/>
</dbReference>
<evidence type="ECO:0000259" key="6">
    <source>
        <dbReference type="Pfam" id="PF00892"/>
    </source>
</evidence>
<feature type="transmembrane region" description="Helical" evidence="5">
    <location>
        <begin position="270"/>
        <end position="290"/>
    </location>
</feature>
<evidence type="ECO:0000256" key="4">
    <source>
        <dbReference type="ARBA" id="ARBA00023136"/>
    </source>
</evidence>
<dbReference type="InterPro" id="IPR000620">
    <property type="entry name" value="EamA_dom"/>
</dbReference>
<dbReference type="EMBL" id="CP136336">
    <property type="protein sequence ID" value="WOB10254.1"/>
    <property type="molecule type" value="Genomic_DNA"/>
</dbReference>
<evidence type="ECO:0000256" key="5">
    <source>
        <dbReference type="SAM" id="Phobius"/>
    </source>
</evidence>
<dbReference type="PANTHER" id="PTHR32322">
    <property type="entry name" value="INNER MEMBRANE TRANSPORTER"/>
    <property type="match status" value="1"/>
</dbReference>
<proteinExistence type="predicted"/>
<organism evidence="7 8">
    <name type="scientific">Piscinibacter gummiphilus</name>
    <dbReference type="NCBI Taxonomy" id="946333"/>
    <lineage>
        <taxon>Bacteria</taxon>
        <taxon>Pseudomonadati</taxon>
        <taxon>Pseudomonadota</taxon>
        <taxon>Betaproteobacteria</taxon>
        <taxon>Burkholderiales</taxon>
        <taxon>Sphaerotilaceae</taxon>
        <taxon>Piscinibacter</taxon>
    </lineage>
</organism>
<evidence type="ECO:0000313" key="8">
    <source>
        <dbReference type="Proteomes" id="UP001303946"/>
    </source>
</evidence>
<dbReference type="Pfam" id="PF00892">
    <property type="entry name" value="EamA"/>
    <property type="match status" value="2"/>
</dbReference>
<dbReference type="InterPro" id="IPR037185">
    <property type="entry name" value="EmrE-like"/>
</dbReference>
<keyword evidence="3 5" id="KW-1133">Transmembrane helix</keyword>
<evidence type="ECO:0000256" key="2">
    <source>
        <dbReference type="ARBA" id="ARBA00022692"/>
    </source>
</evidence>
<evidence type="ECO:0000256" key="3">
    <source>
        <dbReference type="ARBA" id="ARBA00022989"/>
    </source>
</evidence>
<feature type="transmembrane region" description="Helical" evidence="5">
    <location>
        <begin position="120"/>
        <end position="137"/>
    </location>
</feature>